<dbReference type="InterPro" id="IPR050366">
    <property type="entry name" value="BP-dependent_transpt_permease"/>
</dbReference>
<dbReference type="Pfam" id="PF00528">
    <property type="entry name" value="BPD_transp_1"/>
    <property type="match status" value="1"/>
</dbReference>
<comment type="subcellular location">
    <subcellularLocation>
        <location evidence="1 9">Cell membrane</location>
        <topology evidence="1 9">Multi-pass membrane protein</topology>
    </subcellularLocation>
</comment>
<evidence type="ECO:0000313" key="13">
    <source>
        <dbReference type="Proteomes" id="UP000474957"/>
    </source>
</evidence>
<evidence type="ECO:0000256" key="3">
    <source>
        <dbReference type="ARBA" id="ARBA00022475"/>
    </source>
</evidence>
<keyword evidence="3" id="KW-1003">Cell membrane</keyword>
<name>A0A6L5Z557_9RHOB</name>
<evidence type="ECO:0000256" key="7">
    <source>
        <dbReference type="ARBA" id="ARBA00022989"/>
    </source>
</evidence>
<keyword evidence="13" id="KW-1185">Reference proteome</keyword>
<feature type="transmembrane region" description="Helical" evidence="9">
    <location>
        <begin position="214"/>
        <end position="237"/>
    </location>
</feature>
<keyword evidence="6" id="KW-0653">Protein transport</keyword>
<dbReference type="Gene3D" id="1.10.3720.10">
    <property type="entry name" value="MetI-like"/>
    <property type="match status" value="1"/>
</dbReference>
<feature type="transmembrane region" description="Helical" evidence="9">
    <location>
        <begin position="33"/>
        <end position="54"/>
    </location>
</feature>
<dbReference type="CDD" id="cd06261">
    <property type="entry name" value="TM_PBP2"/>
    <property type="match status" value="1"/>
</dbReference>
<feature type="compositionally biased region" description="Basic and acidic residues" evidence="10">
    <location>
        <begin position="9"/>
        <end position="20"/>
    </location>
</feature>
<keyword evidence="7 9" id="KW-1133">Transmembrane helix</keyword>
<keyword evidence="4 9" id="KW-0812">Transmembrane</keyword>
<dbReference type="EMBL" id="WIND01000017">
    <property type="protein sequence ID" value="MSU91235.1"/>
    <property type="molecule type" value="Genomic_DNA"/>
</dbReference>
<dbReference type="GO" id="GO:0015031">
    <property type="term" value="P:protein transport"/>
    <property type="evidence" value="ECO:0007669"/>
    <property type="project" value="UniProtKB-KW"/>
</dbReference>
<feature type="transmembrane region" description="Helical" evidence="9">
    <location>
        <begin position="142"/>
        <end position="166"/>
    </location>
</feature>
<dbReference type="PANTHER" id="PTHR43386:SF1">
    <property type="entry name" value="D,D-DIPEPTIDE TRANSPORT SYSTEM PERMEASE PROTEIN DDPC-RELATED"/>
    <property type="match status" value="1"/>
</dbReference>
<dbReference type="Proteomes" id="UP000474957">
    <property type="component" value="Unassembled WGS sequence"/>
</dbReference>
<comment type="caution">
    <text evidence="12">The sequence shown here is derived from an EMBL/GenBank/DDBJ whole genome shotgun (WGS) entry which is preliminary data.</text>
</comment>
<keyword evidence="8 9" id="KW-0472">Membrane</keyword>
<dbReference type="PANTHER" id="PTHR43386">
    <property type="entry name" value="OLIGOPEPTIDE TRANSPORT SYSTEM PERMEASE PROTEIN APPC"/>
    <property type="match status" value="1"/>
</dbReference>
<dbReference type="GO" id="GO:0015833">
    <property type="term" value="P:peptide transport"/>
    <property type="evidence" value="ECO:0007669"/>
    <property type="project" value="UniProtKB-KW"/>
</dbReference>
<evidence type="ECO:0000256" key="9">
    <source>
        <dbReference type="RuleBase" id="RU363032"/>
    </source>
</evidence>
<dbReference type="PROSITE" id="PS50928">
    <property type="entry name" value="ABC_TM1"/>
    <property type="match status" value="1"/>
</dbReference>
<feature type="transmembrane region" description="Helical" evidence="9">
    <location>
        <begin position="97"/>
        <end position="121"/>
    </location>
</feature>
<dbReference type="GO" id="GO:0055085">
    <property type="term" value="P:transmembrane transport"/>
    <property type="evidence" value="ECO:0007669"/>
    <property type="project" value="InterPro"/>
</dbReference>
<keyword evidence="5" id="KW-0571">Peptide transport</keyword>
<evidence type="ECO:0000256" key="8">
    <source>
        <dbReference type="ARBA" id="ARBA00023136"/>
    </source>
</evidence>
<reference evidence="12 13" key="1">
    <citation type="submission" date="2019-10" db="EMBL/GenBank/DDBJ databases">
        <title>Cognatihalovulum marinum gen. nov. sp. nov., a new member of the family Rhodobacteraceae isolated from deep seawater of the Northwest Indian Ocean.</title>
        <authorList>
            <person name="Ruan C."/>
            <person name="Wang J."/>
            <person name="Zheng X."/>
            <person name="Song L."/>
            <person name="Zhu Y."/>
            <person name="Huang Y."/>
            <person name="Lu Z."/>
            <person name="Du W."/>
            <person name="Huang L."/>
            <person name="Dai X."/>
        </authorList>
    </citation>
    <scope>NUCLEOTIDE SEQUENCE [LARGE SCALE GENOMIC DNA]</scope>
    <source>
        <strain evidence="12 13">2CG4</strain>
    </source>
</reference>
<dbReference type="InterPro" id="IPR000515">
    <property type="entry name" value="MetI-like"/>
</dbReference>
<dbReference type="RefSeq" id="WP_154448186.1">
    <property type="nucleotide sequence ID" value="NZ_WIND01000017.1"/>
</dbReference>
<sequence>MTTVAPVRTGRDAPPRDRLAEPGAAPRPGRRGALVPALLLLLPVAAAAIAPGLVAPFDPFANSGPALTAPGWAHPFGTDDLGRDLLSGVVYGARTSLTVAALATLLACAIGTGIGMVAGYFGGLIDDALMRFTEFVQVVPRFFVALLVLTLFGPSAVTMALVLGLMSWPGLARLTRAETLSLRGREFVRAAEALGGSPAWILRRHLLPHVQRPVLAVAAPVATGAILTEAGLSYLGLSDPNAMSWGKLIQTGQAFYTHGWWLPLMPGAAIVVTCFGLALLVEGLRPRF</sequence>
<dbReference type="AlphaFoldDB" id="A0A6L5Z557"/>
<evidence type="ECO:0000256" key="10">
    <source>
        <dbReference type="SAM" id="MobiDB-lite"/>
    </source>
</evidence>
<feature type="region of interest" description="Disordered" evidence="10">
    <location>
        <begin position="1"/>
        <end position="29"/>
    </location>
</feature>
<keyword evidence="2 9" id="KW-0813">Transport</keyword>
<dbReference type="InterPro" id="IPR035906">
    <property type="entry name" value="MetI-like_sf"/>
</dbReference>
<accession>A0A6L5Z557</accession>
<feature type="domain" description="ABC transmembrane type-1" evidence="11">
    <location>
        <begin position="93"/>
        <end position="281"/>
    </location>
</feature>
<protein>
    <submittedName>
        <fullName evidence="12">ABC transporter permease subunit</fullName>
    </submittedName>
</protein>
<evidence type="ECO:0000256" key="4">
    <source>
        <dbReference type="ARBA" id="ARBA00022692"/>
    </source>
</evidence>
<evidence type="ECO:0000259" key="11">
    <source>
        <dbReference type="PROSITE" id="PS50928"/>
    </source>
</evidence>
<dbReference type="GO" id="GO:0005886">
    <property type="term" value="C:plasma membrane"/>
    <property type="evidence" value="ECO:0007669"/>
    <property type="project" value="UniProtKB-SubCell"/>
</dbReference>
<evidence type="ECO:0000256" key="5">
    <source>
        <dbReference type="ARBA" id="ARBA00022856"/>
    </source>
</evidence>
<feature type="transmembrane region" description="Helical" evidence="9">
    <location>
        <begin position="260"/>
        <end position="281"/>
    </location>
</feature>
<evidence type="ECO:0000256" key="6">
    <source>
        <dbReference type="ARBA" id="ARBA00022927"/>
    </source>
</evidence>
<evidence type="ECO:0000256" key="2">
    <source>
        <dbReference type="ARBA" id="ARBA00022448"/>
    </source>
</evidence>
<comment type="similarity">
    <text evidence="9">Belongs to the binding-protein-dependent transport system permease family.</text>
</comment>
<gene>
    <name evidence="12" type="ORF">GE300_16760</name>
</gene>
<evidence type="ECO:0000313" key="12">
    <source>
        <dbReference type="EMBL" id="MSU91235.1"/>
    </source>
</evidence>
<organism evidence="12 13">
    <name type="scientific">Halovulum marinum</name>
    <dbReference type="NCBI Taxonomy" id="2662447"/>
    <lineage>
        <taxon>Bacteria</taxon>
        <taxon>Pseudomonadati</taxon>
        <taxon>Pseudomonadota</taxon>
        <taxon>Alphaproteobacteria</taxon>
        <taxon>Rhodobacterales</taxon>
        <taxon>Paracoccaceae</taxon>
        <taxon>Halovulum</taxon>
    </lineage>
</organism>
<evidence type="ECO:0000256" key="1">
    <source>
        <dbReference type="ARBA" id="ARBA00004651"/>
    </source>
</evidence>
<dbReference type="SUPFAM" id="SSF161098">
    <property type="entry name" value="MetI-like"/>
    <property type="match status" value="1"/>
</dbReference>
<proteinExistence type="inferred from homology"/>